<dbReference type="CDD" id="cd16833">
    <property type="entry name" value="YfiH"/>
    <property type="match status" value="1"/>
</dbReference>
<dbReference type="GO" id="GO:0005507">
    <property type="term" value="F:copper ion binding"/>
    <property type="evidence" value="ECO:0007669"/>
    <property type="project" value="TreeGrafter"/>
</dbReference>
<dbReference type="GO" id="GO:0017061">
    <property type="term" value="F:S-methyl-5-thioadenosine phosphorylase activity"/>
    <property type="evidence" value="ECO:0007669"/>
    <property type="project" value="UniProtKB-EC"/>
</dbReference>
<evidence type="ECO:0000313" key="12">
    <source>
        <dbReference type="Proteomes" id="UP000032427"/>
    </source>
</evidence>
<organism evidence="11 12">
    <name type="scientific">Aliivibrio wodanis</name>
    <dbReference type="NCBI Taxonomy" id="80852"/>
    <lineage>
        <taxon>Bacteria</taxon>
        <taxon>Pseudomonadati</taxon>
        <taxon>Pseudomonadota</taxon>
        <taxon>Gammaproteobacteria</taxon>
        <taxon>Vibrionales</taxon>
        <taxon>Vibrionaceae</taxon>
        <taxon>Aliivibrio</taxon>
    </lineage>
</organism>
<comment type="catalytic activity">
    <reaction evidence="8">
        <text>adenosine + phosphate = alpha-D-ribose 1-phosphate + adenine</text>
        <dbReference type="Rhea" id="RHEA:27642"/>
        <dbReference type="ChEBI" id="CHEBI:16335"/>
        <dbReference type="ChEBI" id="CHEBI:16708"/>
        <dbReference type="ChEBI" id="CHEBI:43474"/>
        <dbReference type="ChEBI" id="CHEBI:57720"/>
        <dbReference type="EC" id="2.4.2.1"/>
    </reaction>
    <physiologicalReaction direction="left-to-right" evidence="8">
        <dbReference type="Rhea" id="RHEA:27643"/>
    </physiologicalReaction>
</comment>
<evidence type="ECO:0000256" key="6">
    <source>
        <dbReference type="ARBA" id="ARBA00022833"/>
    </source>
</evidence>
<dbReference type="GeneID" id="28540101"/>
<dbReference type="PANTHER" id="PTHR30616:SF2">
    <property type="entry name" value="PURINE NUCLEOSIDE PHOSPHORYLASE LACC1"/>
    <property type="match status" value="1"/>
</dbReference>
<accession>A0A090IQR6</accession>
<dbReference type="Gene3D" id="3.60.140.10">
    <property type="entry name" value="CNF1/YfiH-like putative cysteine hydrolases"/>
    <property type="match status" value="1"/>
</dbReference>
<comment type="catalytic activity">
    <reaction evidence="7">
        <text>adenosine + H2O + H(+) = inosine + NH4(+)</text>
        <dbReference type="Rhea" id="RHEA:24408"/>
        <dbReference type="ChEBI" id="CHEBI:15377"/>
        <dbReference type="ChEBI" id="CHEBI:15378"/>
        <dbReference type="ChEBI" id="CHEBI:16335"/>
        <dbReference type="ChEBI" id="CHEBI:17596"/>
        <dbReference type="ChEBI" id="CHEBI:28938"/>
        <dbReference type="EC" id="3.5.4.4"/>
    </reaction>
    <physiologicalReaction direction="left-to-right" evidence="7">
        <dbReference type="Rhea" id="RHEA:24409"/>
    </physiologicalReaction>
</comment>
<evidence type="ECO:0000256" key="1">
    <source>
        <dbReference type="ARBA" id="ARBA00000553"/>
    </source>
</evidence>
<dbReference type="GO" id="GO:0016787">
    <property type="term" value="F:hydrolase activity"/>
    <property type="evidence" value="ECO:0007669"/>
    <property type="project" value="UniProtKB-KW"/>
</dbReference>
<keyword evidence="4" id="KW-0479">Metal-binding</keyword>
<dbReference type="STRING" id="80852.AWOD_I_0546"/>
<evidence type="ECO:0000256" key="4">
    <source>
        <dbReference type="ARBA" id="ARBA00022723"/>
    </source>
</evidence>
<dbReference type="PATRIC" id="fig|80852.17.peg.554"/>
<evidence type="ECO:0000256" key="7">
    <source>
        <dbReference type="ARBA" id="ARBA00047989"/>
    </source>
</evidence>
<evidence type="ECO:0000256" key="5">
    <source>
        <dbReference type="ARBA" id="ARBA00022801"/>
    </source>
</evidence>
<evidence type="ECO:0000256" key="3">
    <source>
        <dbReference type="ARBA" id="ARBA00022679"/>
    </source>
</evidence>
<dbReference type="NCBIfam" id="TIGR00726">
    <property type="entry name" value="peptidoglycan editing factor PgeF"/>
    <property type="match status" value="1"/>
</dbReference>
<dbReference type="Proteomes" id="UP000032427">
    <property type="component" value="Chromosome 1"/>
</dbReference>
<dbReference type="Pfam" id="PF02578">
    <property type="entry name" value="Cu-oxidase_4"/>
    <property type="match status" value="1"/>
</dbReference>
<dbReference type="SUPFAM" id="SSF64438">
    <property type="entry name" value="CNF1/YfiH-like putative cysteine hydrolases"/>
    <property type="match status" value="1"/>
</dbReference>
<evidence type="ECO:0000256" key="10">
    <source>
        <dbReference type="RuleBase" id="RU361274"/>
    </source>
</evidence>
<keyword evidence="6" id="KW-0862">Zinc</keyword>
<comment type="similarity">
    <text evidence="2 10">Belongs to the purine nucleoside phosphorylase YfiH/LACC1 family.</text>
</comment>
<dbReference type="KEGG" id="awd:AWOD_I_0546"/>
<comment type="catalytic activity">
    <reaction evidence="1">
        <text>inosine + phosphate = alpha-D-ribose 1-phosphate + hypoxanthine</text>
        <dbReference type="Rhea" id="RHEA:27646"/>
        <dbReference type="ChEBI" id="CHEBI:17368"/>
        <dbReference type="ChEBI" id="CHEBI:17596"/>
        <dbReference type="ChEBI" id="CHEBI:43474"/>
        <dbReference type="ChEBI" id="CHEBI:57720"/>
        <dbReference type="EC" id="2.4.2.1"/>
    </reaction>
    <physiologicalReaction direction="left-to-right" evidence="1">
        <dbReference type="Rhea" id="RHEA:27647"/>
    </physiologicalReaction>
</comment>
<sequence>MSQLLPTWSVPKNINVVSTTRLGGVSKAPFSSLNLGDHVGDNHNDVVLNREKLITLAQLPTEPTWLNQIHSTKVVTLPYIDPINPPSVDAAYTNKANQVCCVMTADCLPVVICNREGTEVAAVHAGWRGLLDGILENTVKHFSSSDLIAWCGPAIGPTVFEVGDDVKQQFCEKDSQAEKAFIPTGHSGKYFADLDLLATQRLNCVGVNDVFYSNLCTYSNTDQFFSYRKEGKTGRQATLIWFE</sequence>
<name>A0A090IQR6_9GAMM</name>
<dbReference type="OrthoDB" id="4279at2"/>
<gene>
    <name evidence="11" type="ORF">AWOD_I_0546</name>
</gene>
<evidence type="ECO:0000256" key="2">
    <source>
        <dbReference type="ARBA" id="ARBA00007353"/>
    </source>
</evidence>
<keyword evidence="5" id="KW-0378">Hydrolase</keyword>
<keyword evidence="3" id="KW-0808">Transferase</keyword>
<dbReference type="PANTHER" id="PTHR30616">
    <property type="entry name" value="UNCHARACTERIZED PROTEIN YFIH"/>
    <property type="match status" value="1"/>
</dbReference>
<proteinExistence type="inferred from homology"/>
<comment type="catalytic activity">
    <reaction evidence="9">
        <text>S-methyl-5'-thioadenosine + phosphate = 5-(methylsulfanyl)-alpha-D-ribose 1-phosphate + adenine</text>
        <dbReference type="Rhea" id="RHEA:11852"/>
        <dbReference type="ChEBI" id="CHEBI:16708"/>
        <dbReference type="ChEBI" id="CHEBI:17509"/>
        <dbReference type="ChEBI" id="CHEBI:43474"/>
        <dbReference type="ChEBI" id="CHEBI:58533"/>
        <dbReference type="EC" id="2.4.2.28"/>
    </reaction>
    <physiologicalReaction direction="left-to-right" evidence="9">
        <dbReference type="Rhea" id="RHEA:11853"/>
    </physiologicalReaction>
</comment>
<evidence type="ECO:0000256" key="9">
    <source>
        <dbReference type="ARBA" id="ARBA00049893"/>
    </source>
</evidence>
<keyword evidence="12" id="KW-1185">Reference proteome</keyword>
<dbReference type="InterPro" id="IPR038371">
    <property type="entry name" value="Cu_polyphenol_OxRdtase_sf"/>
</dbReference>
<dbReference type="AlphaFoldDB" id="A0A090IQR6"/>
<evidence type="ECO:0000256" key="8">
    <source>
        <dbReference type="ARBA" id="ARBA00048968"/>
    </source>
</evidence>
<dbReference type="InterPro" id="IPR003730">
    <property type="entry name" value="Cu_polyphenol_OxRdtase"/>
</dbReference>
<protein>
    <recommendedName>
        <fullName evidence="10">Purine nucleoside phosphorylase</fullName>
    </recommendedName>
</protein>
<dbReference type="InterPro" id="IPR011324">
    <property type="entry name" value="Cytotoxic_necrot_fac-like_cat"/>
</dbReference>
<evidence type="ECO:0000313" key="11">
    <source>
        <dbReference type="EMBL" id="CED70640.1"/>
    </source>
</evidence>
<reference evidence="12" key="1">
    <citation type="submission" date="2014-09" db="EMBL/GenBank/DDBJ databases">
        <authorList>
            <person name="Hjerde E."/>
        </authorList>
    </citation>
    <scope>NUCLEOTIDE SEQUENCE [LARGE SCALE GENOMIC DNA]</scope>
    <source>
        <strain evidence="12">06/09/139</strain>
    </source>
</reference>
<dbReference type="HOGENOM" id="CLU_065784_1_1_6"/>
<dbReference type="EMBL" id="LN554846">
    <property type="protein sequence ID" value="CED70640.1"/>
    <property type="molecule type" value="Genomic_DNA"/>
</dbReference>